<dbReference type="GO" id="GO:0003700">
    <property type="term" value="F:DNA-binding transcription factor activity"/>
    <property type="evidence" value="ECO:0007669"/>
    <property type="project" value="TreeGrafter"/>
</dbReference>
<proteinExistence type="predicted"/>
<dbReference type="SUPFAM" id="SSF48498">
    <property type="entry name" value="Tetracyclin repressor-like, C-terminal domain"/>
    <property type="match status" value="1"/>
</dbReference>
<dbReference type="SUPFAM" id="SSF46689">
    <property type="entry name" value="Homeodomain-like"/>
    <property type="match status" value="1"/>
</dbReference>
<evidence type="ECO:0000256" key="2">
    <source>
        <dbReference type="ARBA" id="ARBA00023125"/>
    </source>
</evidence>
<keyword evidence="2 4" id="KW-0238">DNA-binding</keyword>
<dbReference type="GO" id="GO:0045892">
    <property type="term" value="P:negative regulation of DNA-templated transcription"/>
    <property type="evidence" value="ECO:0007669"/>
    <property type="project" value="InterPro"/>
</dbReference>
<dbReference type="PROSITE" id="PS50977">
    <property type="entry name" value="HTH_TETR_2"/>
    <property type="match status" value="1"/>
</dbReference>
<name>A0A4P6JI74_KTERU</name>
<dbReference type="PANTHER" id="PTHR30055:SF151">
    <property type="entry name" value="TRANSCRIPTIONAL REGULATORY PROTEIN"/>
    <property type="match status" value="1"/>
</dbReference>
<keyword evidence="3" id="KW-0804">Transcription</keyword>
<keyword evidence="1" id="KW-0805">Transcription regulation</keyword>
<evidence type="ECO:0000256" key="4">
    <source>
        <dbReference type="PROSITE-ProRule" id="PRU00335"/>
    </source>
</evidence>
<dbReference type="Pfam" id="PF02909">
    <property type="entry name" value="TetR_C_1"/>
    <property type="match status" value="1"/>
</dbReference>
<dbReference type="Gene3D" id="1.10.357.10">
    <property type="entry name" value="Tetracycline Repressor, domain 2"/>
    <property type="match status" value="1"/>
</dbReference>
<dbReference type="GO" id="GO:0000976">
    <property type="term" value="F:transcription cis-regulatory region binding"/>
    <property type="evidence" value="ECO:0007669"/>
    <property type="project" value="TreeGrafter"/>
</dbReference>
<accession>A0A4P6JI74</accession>
<dbReference type="Gene3D" id="1.10.10.60">
    <property type="entry name" value="Homeodomain-like"/>
    <property type="match status" value="1"/>
</dbReference>
<protein>
    <submittedName>
        <fullName evidence="6">TetR/AcrR family transcriptional regulator</fullName>
    </submittedName>
</protein>
<keyword evidence="7" id="KW-1185">Reference proteome</keyword>
<organism evidence="6 7">
    <name type="scientific">Ktedonosporobacter rubrisoli</name>
    <dbReference type="NCBI Taxonomy" id="2509675"/>
    <lineage>
        <taxon>Bacteria</taxon>
        <taxon>Bacillati</taxon>
        <taxon>Chloroflexota</taxon>
        <taxon>Ktedonobacteria</taxon>
        <taxon>Ktedonobacterales</taxon>
        <taxon>Ktedonosporobacteraceae</taxon>
        <taxon>Ktedonosporobacter</taxon>
    </lineage>
</organism>
<gene>
    <name evidence="6" type="ORF">EPA93_01605</name>
</gene>
<dbReference type="InterPro" id="IPR009057">
    <property type="entry name" value="Homeodomain-like_sf"/>
</dbReference>
<dbReference type="KEGG" id="kbs:EPA93_01605"/>
<dbReference type="PANTHER" id="PTHR30055">
    <property type="entry name" value="HTH-TYPE TRANSCRIPTIONAL REGULATOR RUTR"/>
    <property type="match status" value="1"/>
</dbReference>
<evidence type="ECO:0000256" key="1">
    <source>
        <dbReference type="ARBA" id="ARBA00023015"/>
    </source>
</evidence>
<dbReference type="InterPro" id="IPR050109">
    <property type="entry name" value="HTH-type_TetR-like_transc_reg"/>
</dbReference>
<dbReference type="RefSeq" id="WP_129885354.1">
    <property type="nucleotide sequence ID" value="NZ_CP035758.1"/>
</dbReference>
<dbReference type="AlphaFoldDB" id="A0A4P6JI74"/>
<dbReference type="OrthoDB" id="2570341at2"/>
<dbReference type="Proteomes" id="UP000290365">
    <property type="component" value="Chromosome"/>
</dbReference>
<dbReference type="EMBL" id="CP035758">
    <property type="protein sequence ID" value="QBD74755.1"/>
    <property type="molecule type" value="Genomic_DNA"/>
</dbReference>
<evidence type="ECO:0000313" key="6">
    <source>
        <dbReference type="EMBL" id="QBD74755.1"/>
    </source>
</evidence>
<evidence type="ECO:0000259" key="5">
    <source>
        <dbReference type="PROSITE" id="PS50977"/>
    </source>
</evidence>
<dbReference type="InterPro" id="IPR004111">
    <property type="entry name" value="Repressor_TetR_C"/>
</dbReference>
<evidence type="ECO:0000256" key="3">
    <source>
        <dbReference type="ARBA" id="ARBA00023163"/>
    </source>
</evidence>
<dbReference type="InterPro" id="IPR001647">
    <property type="entry name" value="HTH_TetR"/>
</dbReference>
<feature type="domain" description="HTH tetR-type" evidence="5">
    <location>
        <begin position="32"/>
        <end position="92"/>
    </location>
</feature>
<dbReference type="Pfam" id="PF00440">
    <property type="entry name" value="TetR_N"/>
    <property type="match status" value="1"/>
</dbReference>
<reference evidence="6 7" key="1">
    <citation type="submission" date="2019-01" db="EMBL/GenBank/DDBJ databases">
        <title>Ktedonosporobacter rubrisoli SCAWS-G2.</title>
        <authorList>
            <person name="Huang Y."/>
            <person name="Yan B."/>
        </authorList>
    </citation>
    <scope>NUCLEOTIDE SEQUENCE [LARGE SCALE GENOMIC DNA]</scope>
    <source>
        <strain evidence="6 7">SCAWS-G2</strain>
    </source>
</reference>
<dbReference type="InterPro" id="IPR036271">
    <property type="entry name" value="Tet_transcr_reg_TetR-rel_C_sf"/>
</dbReference>
<feature type="DNA-binding region" description="H-T-H motif" evidence="4">
    <location>
        <begin position="55"/>
        <end position="74"/>
    </location>
</feature>
<sequence length="265" mass="29109">MTTEYGGRGDPQRSLELLWGTRKSPSRGPAPGLSVEQIVQAAIEIADAEGLTALSMRRVAERLAVGTMSLYTYIPGKAELLDLMLDTIFGEETNPASIEGNWRARLELRAREDWALFQRHSWALQVSSVRAGLGPNETGLFDATLYVVSEIGLSAREMVAAVNLIAGYVRGAATGVMEVALAAQQTGISDEQWWAAREPILDTYFDPKRFPTATRVAIEGAFDPPADGTNYFLSNALYDFEFGLQRVLDGIEALILHRSEQAEQR</sequence>
<evidence type="ECO:0000313" key="7">
    <source>
        <dbReference type="Proteomes" id="UP000290365"/>
    </source>
</evidence>